<accession>A0ACB6QPX8</accession>
<protein>
    <submittedName>
        <fullName evidence="1">Uncharacterized protein</fullName>
    </submittedName>
</protein>
<keyword evidence="2" id="KW-1185">Reference proteome</keyword>
<dbReference type="EMBL" id="MU003517">
    <property type="protein sequence ID" value="KAF2468170.1"/>
    <property type="molecule type" value="Genomic_DNA"/>
</dbReference>
<comment type="caution">
    <text evidence="1">The sequence shown here is derived from an EMBL/GenBank/DDBJ whole genome shotgun (WGS) entry which is preliminary data.</text>
</comment>
<gene>
    <name evidence="1" type="ORF">BDR25DRAFT_344464</name>
</gene>
<reference evidence="1" key="1">
    <citation type="journal article" date="2020" name="Stud. Mycol.">
        <title>101 Dothideomycetes genomes: a test case for predicting lifestyles and emergence of pathogens.</title>
        <authorList>
            <person name="Haridas S."/>
            <person name="Albert R."/>
            <person name="Binder M."/>
            <person name="Bloem J."/>
            <person name="Labutti K."/>
            <person name="Salamov A."/>
            <person name="Andreopoulos B."/>
            <person name="Baker S."/>
            <person name="Barry K."/>
            <person name="Bills G."/>
            <person name="Bluhm B."/>
            <person name="Cannon C."/>
            <person name="Castanera R."/>
            <person name="Culley D."/>
            <person name="Daum C."/>
            <person name="Ezra D."/>
            <person name="Gonzalez J."/>
            <person name="Henrissat B."/>
            <person name="Kuo A."/>
            <person name="Liang C."/>
            <person name="Lipzen A."/>
            <person name="Lutzoni F."/>
            <person name="Magnuson J."/>
            <person name="Mondo S."/>
            <person name="Nolan M."/>
            <person name="Ohm R."/>
            <person name="Pangilinan J."/>
            <person name="Park H.-J."/>
            <person name="Ramirez L."/>
            <person name="Alfaro M."/>
            <person name="Sun H."/>
            <person name="Tritt A."/>
            <person name="Yoshinaga Y."/>
            <person name="Zwiers L.-H."/>
            <person name="Turgeon B."/>
            <person name="Goodwin S."/>
            <person name="Spatafora J."/>
            <person name="Crous P."/>
            <person name="Grigoriev I."/>
        </authorList>
    </citation>
    <scope>NUCLEOTIDE SEQUENCE</scope>
    <source>
        <strain evidence="1">ATCC 200398</strain>
    </source>
</reference>
<evidence type="ECO:0000313" key="1">
    <source>
        <dbReference type="EMBL" id="KAF2468170.1"/>
    </source>
</evidence>
<sequence>MHKEGFEQLDTFPALMQKLEAKRYFIEDTIDSIVMRREEQKGIHERRFKKLEQGILVIQKSVLPRALALGQDQLLRDAKVKIGETLCGQRAVKLVPYGQRSIALSILYRYAHTLQDRLLAGRPLSDIPPTSTADKCRFAHYLLFAEKGKCTTFGGLRHYLEVLFQWTWGVSIEAAGKTEELCKHHPAIQKARVVAAGMPHPKPQGRPSSLPRPAKIRETMYKDKGVFKEVTRSRRVEGSGFPMSTVSDDEGISQKERHRPSKVRFTSPASGLIHSTESTPNNEKLRRNSAESSLPQCIQCHHLQQMGARWCRWK</sequence>
<proteinExistence type="predicted"/>
<name>A0ACB6QPX8_9PLEO</name>
<dbReference type="Proteomes" id="UP000799755">
    <property type="component" value="Unassembled WGS sequence"/>
</dbReference>
<organism evidence="1 2">
    <name type="scientific">Lindgomyces ingoldianus</name>
    <dbReference type="NCBI Taxonomy" id="673940"/>
    <lineage>
        <taxon>Eukaryota</taxon>
        <taxon>Fungi</taxon>
        <taxon>Dikarya</taxon>
        <taxon>Ascomycota</taxon>
        <taxon>Pezizomycotina</taxon>
        <taxon>Dothideomycetes</taxon>
        <taxon>Pleosporomycetidae</taxon>
        <taxon>Pleosporales</taxon>
        <taxon>Lindgomycetaceae</taxon>
        <taxon>Lindgomyces</taxon>
    </lineage>
</organism>
<evidence type="ECO:0000313" key="2">
    <source>
        <dbReference type="Proteomes" id="UP000799755"/>
    </source>
</evidence>